<gene>
    <name evidence="3" type="ORF">BJ085DRAFT_40315</name>
</gene>
<name>A0A4P9ZUW6_9FUNG</name>
<feature type="signal peptide" evidence="2">
    <location>
        <begin position="1"/>
        <end position="23"/>
    </location>
</feature>
<feature type="compositionally biased region" description="Polar residues" evidence="1">
    <location>
        <begin position="311"/>
        <end position="330"/>
    </location>
</feature>
<sequence>MLHRSTLYGVLVVSAIVASQGRAKLSDHPASTHTLARRSLTSWSNDFKRDFRDSKYRYSRYLKDQGLMYNDRSWRQKRLSYTDERFDEKTRTRTTENYNEDYKTPGVKTFDFLANLAPRPKVANIENVVPEQPKPKPNPDPQLVGAPSHTRPQQQQQQQSTAISNKNSPDNGQETVHPQVQAQAPESFLSAPNESGSSMPNNGHVDEHSVWQWNDNRLPNWGYNQPAPAPQYHSSYANEITQQSEIQPPPSGYPEQFPGWFNSQTTNHLSAAVNTHQNAVNNFPNTQMTGNNYQHTAVLDNQDPGKPIPLSQKTTYNYPIDAGQNQPKNHLAQNEKWRISQRTTTPPLPPTGQQAPGPGQDSFNDVDDLDIQGEFRTPIAGKIGLYYNGQAFAFYPEQSAGNSNGANSTPFHMENTVSEVQQGLLRRPVQG</sequence>
<feature type="region of interest" description="Disordered" evidence="1">
    <location>
        <begin position="297"/>
        <end position="330"/>
    </location>
</feature>
<feature type="region of interest" description="Disordered" evidence="1">
    <location>
        <begin position="129"/>
        <end position="180"/>
    </location>
</feature>
<feature type="chain" id="PRO_5020306262" evidence="2">
    <location>
        <begin position="24"/>
        <end position="431"/>
    </location>
</feature>
<dbReference type="Proteomes" id="UP000268162">
    <property type="component" value="Unassembled WGS sequence"/>
</dbReference>
<dbReference type="AlphaFoldDB" id="A0A4P9ZUW6"/>
<organism evidence="3 4">
    <name type="scientific">Dimargaris cristalligena</name>
    <dbReference type="NCBI Taxonomy" id="215637"/>
    <lineage>
        <taxon>Eukaryota</taxon>
        <taxon>Fungi</taxon>
        <taxon>Fungi incertae sedis</taxon>
        <taxon>Zoopagomycota</taxon>
        <taxon>Kickxellomycotina</taxon>
        <taxon>Dimargaritomycetes</taxon>
        <taxon>Dimargaritales</taxon>
        <taxon>Dimargaritaceae</taxon>
        <taxon>Dimargaris</taxon>
    </lineage>
</organism>
<feature type="compositionally biased region" description="Polar residues" evidence="1">
    <location>
        <begin position="160"/>
        <end position="180"/>
    </location>
</feature>
<accession>A0A4P9ZUW6</accession>
<dbReference type="EMBL" id="ML002549">
    <property type="protein sequence ID" value="RKP37058.1"/>
    <property type="molecule type" value="Genomic_DNA"/>
</dbReference>
<reference evidence="4" key="1">
    <citation type="journal article" date="2018" name="Nat. Microbiol.">
        <title>Leveraging single-cell genomics to expand the fungal tree of life.</title>
        <authorList>
            <person name="Ahrendt S.R."/>
            <person name="Quandt C.A."/>
            <person name="Ciobanu D."/>
            <person name="Clum A."/>
            <person name="Salamov A."/>
            <person name="Andreopoulos B."/>
            <person name="Cheng J.F."/>
            <person name="Woyke T."/>
            <person name="Pelin A."/>
            <person name="Henrissat B."/>
            <person name="Reynolds N.K."/>
            <person name="Benny G.L."/>
            <person name="Smith M.E."/>
            <person name="James T.Y."/>
            <person name="Grigoriev I.V."/>
        </authorList>
    </citation>
    <scope>NUCLEOTIDE SEQUENCE [LARGE SCALE GENOMIC DNA]</scope>
    <source>
        <strain evidence="4">RSA 468</strain>
    </source>
</reference>
<evidence type="ECO:0000313" key="3">
    <source>
        <dbReference type="EMBL" id="RKP37058.1"/>
    </source>
</evidence>
<evidence type="ECO:0000313" key="4">
    <source>
        <dbReference type="Proteomes" id="UP000268162"/>
    </source>
</evidence>
<evidence type="ECO:0000256" key="1">
    <source>
        <dbReference type="SAM" id="MobiDB-lite"/>
    </source>
</evidence>
<keyword evidence="2" id="KW-0732">Signal</keyword>
<keyword evidence="4" id="KW-1185">Reference proteome</keyword>
<protein>
    <submittedName>
        <fullName evidence="3">Uncharacterized protein</fullName>
    </submittedName>
</protein>
<proteinExistence type="predicted"/>
<feature type="region of interest" description="Disordered" evidence="1">
    <location>
        <begin position="342"/>
        <end position="367"/>
    </location>
</feature>
<feature type="compositionally biased region" description="Low complexity" evidence="1">
    <location>
        <begin position="351"/>
        <end position="360"/>
    </location>
</feature>
<evidence type="ECO:0000256" key="2">
    <source>
        <dbReference type="SAM" id="SignalP"/>
    </source>
</evidence>